<evidence type="ECO:0000256" key="1">
    <source>
        <dbReference type="ARBA" id="ARBA00000085"/>
    </source>
</evidence>
<dbReference type="PANTHER" id="PTHR45528">
    <property type="entry name" value="SENSOR HISTIDINE KINASE CPXA"/>
    <property type="match status" value="1"/>
</dbReference>
<dbReference type="PROSITE" id="PS50109">
    <property type="entry name" value="HIS_KIN"/>
    <property type="match status" value="1"/>
</dbReference>
<dbReference type="InterPro" id="IPR003594">
    <property type="entry name" value="HATPase_dom"/>
</dbReference>
<reference evidence="18 19" key="1">
    <citation type="submission" date="2014-03" db="EMBL/GenBank/DDBJ databases">
        <authorList>
            <person name="Urmite Genomes U."/>
        </authorList>
    </citation>
    <scope>NUCLEOTIDE SEQUENCE [LARGE SCALE GENOMIC DNA]</scope>
    <source>
        <strain evidence="18 19">Vm-5</strain>
    </source>
</reference>
<dbReference type="FunFam" id="3.30.565.10:FF:000006">
    <property type="entry name" value="Sensor histidine kinase WalK"/>
    <property type="match status" value="1"/>
</dbReference>
<dbReference type="Gene3D" id="3.30.565.10">
    <property type="entry name" value="Histidine kinase-like ATPase, C-terminal domain"/>
    <property type="match status" value="1"/>
</dbReference>
<evidence type="ECO:0000256" key="8">
    <source>
        <dbReference type="ARBA" id="ARBA00022741"/>
    </source>
</evidence>
<feature type="transmembrane region" description="Helical" evidence="15">
    <location>
        <begin position="21"/>
        <end position="48"/>
    </location>
</feature>
<reference evidence="19" key="2">
    <citation type="submission" date="2014-05" db="EMBL/GenBank/DDBJ databases">
        <title>Draft genome sequence of Virgibacillus massiliensis Vm-5.</title>
        <authorList>
            <person name="Khelaifia S."/>
            <person name="Croce O."/>
            <person name="Lagier J.C."/>
            <person name="Raoult D."/>
        </authorList>
    </citation>
    <scope>NUCLEOTIDE SEQUENCE [LARGE SCALE GENOMIC DNA]</scope>
    <source>
        <strain evidence="19">Vm-5</strain>
    </source>
</reference>
<dbReference type="InterPro" id="IPR003661">
    <property type="entry name" value="HisK_dim/P_dom"/>
</dbReference>
<feature type="transmembrane region" description="Helical" evidence="15">
    <location>
        <begin position="68"/>
        <end position="87"/>
    </location>
</feature>
<dbReference type="Gene3D" id="1.10.287.130">
    <property type="match status" value="1"/>
</dbReference>
<dbReference type="RefSeq" id="WP_081856096.1">
    <property type="nucleotide sequence ID" value="NZ_BNER01000001.1"/>
</dbReference>
<protein>
    <recommendedName>
        <fullName evidence="3">histidine kinase</fullName>
        <ecNumber evidence="3">2.7.13.3</ecNumber>
    </recommendedName>
</protein>
<evidence type="ECO:0000256" key="10">
    <source>
        <dbReference type="ARBA" id="ARBA00022840"/>
    </source>
</evidence>
<comment type="subcellular location">
    <subcellularLocation>
        <location evidence="2">Cell membrane</location>
        <topology evidence="2">Multi-pass membrane protein</topology>
    </subcellularLocation>
</comment>
<keyword evidence="9 18" id="KW-0418">Kinase</keyword>
<comment type="catalytic activity">
    <reaction evidence="1">
        <text>ATP + protein L-histidine = ADP + protein N-phospho-L-histidine.</text>
        <dbReference type="EC" id="2.7.13.3"/>
    </reaction>
</comment>
<keyword evidence="19" id="KW-1185">Reference proteome</keyword>
<keyword evidence="14" id="KW-0175">Coiled coil</keyword>
<dbReference type="SUPFAM" id="SSF55874">
    <property type="entry name" value="ATPase domain of HSP90 chaperone/DNA topoisomerase II/histidine kinase"/>
    <property type="match status" value="1"/>
</dbReference>
<evidence type="ECO:0000313" key="18">
    <source>
        <dbReference type="EMBL" id="CDQ38078.1"/>
    </source>
</evidence>
<evidence type="ECO:0000256" key="5">
    <source>
        <dbReference type="ARBA" id="ARBA00022553"/>
    </source>
</evidence>
<dbReference type="STRING" id="1462526.BN990_00345"/>
<dbReference type="EC" id="2.7.13.3" evidence="3"/>
<evidence type="ECO:0000259" key="16">
    <source>
        <dbReference type="PROSITE" id="PS50109"/>
    </source>
</evidence>
<keyword evidence="4" id="KW-1003">Cell membrane</keyword>
<evidence type="ECO:0000256" key="6">
    <source>
        <dbReference type="ARBA" id="ARBA00022679"/>
    </source>
</evidence>
<dbReference type="InterPro" id="IPR003660">
    <property type="entry name" value="HAMP_dom"/>
</dbReference>
<dbReference type="InterPro" id="IPR036890">
    <property type="entry name" value="HATPase_C_sf"/>
</dbReference>
<feature type="domain" description="HAMP" evidence="17">
    <location>
        <begin position="89"/>
        <end position="141"/>
    </location>
</feature>
<evidence type="ECO:0000256" key="3">
    <source>
        <dbReference type="ARBA" id="ARBA00012438"/>
    </source>
</evidence>
<dbReference type="SUPFAM" id="SSF47384">
    <property type="entry name" value="Homodimeric domain of signal transducing histidine kinase"/>
    <property type="match status" value="1"/>
</dbReference>
<evidence type="ECO:0000256" key="9">
    <source>
        <dbReference type="ARBA" id="ARBA00022777"/>
    </source>
</evidence>
<organism evidence="18 19">
    <name type="scientific">Virgibacillus massiliensis</name>
    <dbReference type="NCBI Taxonomy" id="1462526"/>
    <lineage>
        <taxon>Bacteria</taxon>
        <taxon>Bacillati</taxon>
        <taxon>Bacillota</taxon>
        <taxon>Bacilli</taxon>
        <taxon>Bacillales</taxon>
        <taxon>Bacillaceae</taxon>
        <taxon>Virgibacillus</taxon>
    </lineage>
</organism>
<dbReference type="SMART" id="SM00304">
    <property type="entry name" value="HAMP"/>
    <property type="match status" value="1"/>
</dbReference>
<dbReference type="Gene3D" id="6.10.340.10">
    <property type="match status" value="1"/>
</dbReference>
<dbReference type="InterPro" id="IPR005467">
    <property type="entry name" value="His_kinase_dom"/>
</dbReference>
<dbReference type="eggNOG" id="COG5002">
    <property type="taxonomic scope" value="Bacteria"/>
</dbReference>
<keyword evidence="7 15" id="KW-0812">Transmembrane</keyword>
<keyword evidence="11 15" id="KW-1133">Transmembrane helix</keyword>
<dbReference type="InterPro" id="IPR004358">
    <property type="entry name" value="Sig_transdc_His_kin-like_C"/>
</dbReference>
<dbReference type="Pfam" id="PF00672">
    <property type="entry name" value="HAMP"/>
    <property type="match status" value="1"/>
</dbReference>
<name>A0A024Q6C9_9BACI</name>
<dbReference type="SMART" id="SM00387">
    <property type="entry name" value="HATPase_c"/>
    <property type="match status" value="1"/>
</dbReference>
<evidence type="ECO:0000259" key="17">
    <source>
        <dbReference type="PROSITE" id="PS50885"/>
    </source>
</evidence>
<dbReference type="GO" id="GO:0005524">
    <property type="term" value="F:ATP binding"/>
    <property type="evidence" value="ECO:0007669"/>
    <property type="project" value="UniProtKB-KW"/>
</dbReference>
<dbReference type="InterPro" id="IPR050398">
    <property type="entry name" value="HssS/ArlS-like"/>
</dbReference>
<gene>
    <name evidence="18" type="primary">baeS</name>
    <name evidence="18" type="ORF">BN990_00345</name>
</gene>
<sequence>MSQLCKTLKMLLPDSFLWRLTFLHFIVIGIASLISGWALYHTACFLAAGVGNLGEERQQQFNQSLFHYVWMFILIAVIAGTILYFYLMKRLLKPIHELINATRLLKKGNYPQPIAVSKKDEIGLLVEQYNQLIQQLNKKEQDRKKLVSDISHEFRTPLSNLNGYLFALKSEDITGDNELFEALYQESKRLTSMLEQFEQLKQWDHTTSTMHPNKQLISIKQVIEQSTSMFTWSLKQADIQLLLNVEDVHCLIYPEGLQQIINNLLDNAIRYYRSPGSIRVSGKQQDNYYNLTVSGPSETIPEGEKEQIFERLYRIERSRSRETGGAGLGLAITKEIVEQHNGYIYLDTSEGENSFHVYLPI</sequence>
<dbReference type="OrthoDB" id="335833at2"/>
<feature type="coiled-coil region" evidence="14">
    <location>
        <begin position="119"/>
        <end position="149"/>
    </location>
</feature>
<evidence type="ECO:0000256" key="12">
    <source>
        <dbReference type="ARBA" id="ARBA00023012"/>
    </source>
</evidence>
<dbReference type="AlphaFoldDB" id="A0A024Q6C9"/>
<keyword evidence="12" id="KW-0902">Two-component regulatory system</keyword>
<keyword evidence="13 15" id="KW-0472">Membrane</keyword>
<dbReference type="Pfam" id="PF02518">
    <property type="entry name" value="HATPase_c"/>
    <property type="match status" value="1"/>
</dbReference>
<evidence type="ECO:0000256" key="14">
    <source>
        <dbReference type="SAM" id="Coils"/>
    </source>
</evidence>
<proteinExistence type="predicted"/>
<evidence type="ECO:0000256" key="13">
    <source>
        <dbReference type="ARBA" id="ARBA00023136"/>
    </source>
</evidence>
<keyword evidence="8" id="KW-0547">Nucleotide-binding</keyword>
<dbReference type="GO" id="GO:0005886">
    <property type="term" value="C:plasma membrane"/>
    <property type="evidence" value="ECO:0007669"/>
    <property type="project" value="UniProtKB-SubCell"/>
</dbReference>
<dbReference type="SUPFAM" id="SSF158472">
    <property type="entry name" value="HAMP domain-like"/>
    <property type="match status" value="1"/>
</dbReference>
<feature type="domain" description="Histidine kinase" evidence="16">
    <location>
        <begin position="149"/>
        <end position="361"/>
    </location>
</feature>
<dbReference type="EMBL" id="CCDP010000001">
    <property type="protein sequence ID" value="CDQ38078.1"/>
    <property type="molecule type" value="Genomic_DNA"/>
</dbReference>
<evidence type="ECO:0000256" key="11">
    <source>
        <dbReference type="ARBA" id="ARBA00022989"/>
    </source>
</evidence>
<keyword evidence="6" id="KW-0808">Transferase</keyword>
<dbReference type="Proteomes" id="UP000028875">
    <property type="component" value="Unassembled WGS sequence"/>
</dbReference>
<keyword evidence="10" id="KW-0067">ATP-binding</keyword>
<dbReference type="Pfam" id="PF00512">
    <property type="entry name" value="HisKA"/>
    <property type="match status" value="1"/>
</dbReference>
<dbReference type="PANTHER" id="PTHR45528:SF1">
    <property type="entry name" value="SENSOR HISTIDINE KINASE CPXA"/>
    <property type="match status" value="1"/>
</dbReference>
<dbReference type="GO" id="GO:0000155">
    <property type="term" value="F:phosphorelay sensor kinase activity"/>
    <property type="evidence" value="ECO:0007669"/>
    <property type="project" value="InterPro"/>
</dbReference>
<dbReference type="PROSITE" id="PS50885">
    <property type="entry name" value="HAMP"/>
    <property type="match status" value="1"/>
</dbReference>
<comment type="caution">
    <text evidence="18">The sequence shown here is derived from an EMBL/GenBank/DDBJ whole genome shotgun (WGS) entry which is preliminary data.</text>
</comment>
<dbReference type="PRINTS" id="PR00344">
    <property type="entry name" value="BCTRLSENSOR"/>
</dbReference>
<evidence type="ECO:0000256" key="15">
    <source>
        <dbReference type="SAM" id="Phobius"/>
    </source>
</evidence>
<evidence type="ECO:0000256" key="7">
    <source>
        <dbReference type="ARBA" id="ARBA00022692"/>
    </source>
</evidence>
<evidence type="ECO:0000313" key="19">
    <source>
        <dbReference type="Proteomes" id="UP000028875"/>
    </source>
</evidence>
<dbReference type="CDD" id="cd00082">
    <property type="entry name" value="HisKA"/>
    <property type="match status" value="1"/>
</dbReference>
<keyword evidence="5" id="KW-0597">Phosphoprotein</keyword>
<dbReference type="SMART" id="SM00388">
    <property type="entry name" value="HisKA"/>
    <property type="match status" value="1"/>
</dbReference>
<dbReference type="InterPro" id="IPR036097">
    <property type="entry name" value="HisK_dim/P_sf"/>
</dbReference>
<evidence type="ECO:0000256" key="4">
    <source>
        <dbReference type="ARBA" id="ARBA00022475"/>
    </source>
</evidence>
<dbReference type="CDD" id="cd06225">
    <property type="entry name" value="HAMP"/>
    <property type="match status" value="1"/>
</dbReference>
<accession>A0A024Q6C9</accession>
<evidence type="ECO:0000256" key="2">
    <source>
        <dbReference type="ARBA" id="ARBA00004651"/>
    </source>
</evidence>